<keyword evidence="2" id="KW-1185">Reference proteome</keyword>
<accession>A0A1W6DXN5</accession>
<organism evidence="1 2">
    <name type="scientific">Citrobacter phage CF1 DK-2017</name>
    <dbReference type="NCBI Taxonomy" id="2267237"/>
    <lineage>
        <taxon>Viruses</taxon>
        <taxon>Duplodnaviria</taxon>
        <taxon>Heunggongvirae</taxon>
        <taxon>Uroviricota</taxon>
        <taxon>Caudoviricetes</taxon>
        <taxon>Drexlerviridae</taxon>
        <taxon>Tempevirinae</taxon>
        <taxon>Tlsvirus</taxon>
        <taxon>Tlsvirus DK2017</taxon>
    </lineage>
</organism>
<dbReference type="RefSeq" id="YP_009790264.1">
    <property type="nucleotide sequence ID" value="NC_047823.1"/>
</dbReference>
<dbReference type="GeneID" id="54980420"/>
<protein>
    <submittedName>
        <fullName evidence="1">Uncharacterized protein</fullName>
    </submittedName>
</protein>
<dbReference type="Proteomes" id="UP000222529">
    <property type="component" value="Segment"/>
</dbReference>
<dbReference type="EMBL" id="KY694971">
    <property type="protein sequence ID" value="ARK07661.1"/>
    <property type="molecule type" value="Genomic_DNA"/>
</dbReference>
<dbReference type="KEGG" id="vg:54980420"/>
<sequence length="82" mass="9723">MMNRKMLVRAFAKIAKRWGDSAKTPYTFSMYGYKNAREWGRIIADNYESEMLEAYASWIDTPLNEWGQAEYDCFADEEISCW</sequence>
<reference evidence="1 2" key="1">
    <citation type="submission" date="2017-03" db="EMBL/GenBank/DDBJ databases">
        <title>Complete Genome Sequence of Lytic Bacteriophage CF1 Infecting Citrobacter freundii Isolates.</title>
        <authorList>
            <person name="Kim D."/>
        </authorList>
    </citation>
    <scope>NUCLEOTIDE SEQUENCE [LARGE SCALE GENOMIC DNA]</scope>
</reference>
<evidence type="ECO:0000313" key="2">
    <source>
        <dbReference type="Proteomes" id="UP000222529"/>
    </source>
</evidence>
<name>A0A1W6DXN5_9CAUD</name>
<evidence type="ECO:0000313" key="1">
    <source>
        <dbReference type="EMBL" id="ARK07661.1"/>
    </source>
</evidence>
<proteinExistence type="predicted"/>